<dbReference type="RefSeq" id="WP_162083740.1">
    <property type="nucleotide sequence ID" value="NZ_AP021881.1"/>
</dbReference>
<name>A0A809SG93_9PROT</name>
<evidence type="ECO:0000313" key="2">
    <source>
        <dbReference type="EMBL" id="BBO99729.1"/>
    </source>
</evidence>
<dbReference type="KEGG" id="sniv:SFSGTM_04380"/>
<dbReference type="InterPro" id="IPR012675">
    <property type="entry name" value="Beta-grasp_dom_sf"/>
</dbReference>
<dbReference type="Proteomes" id="UP000463939">
    <property type="component" value="Chromosome"/>
</dbReference>
<dbReference type="SUPFAM" id="SSF54292">
    <property type="entry name" value="2Fe-2S ferredoxin-like"/>
    <property type="match status" value="1"/>
</dbReference>
<dbReference type="AlphaFoldDB" id="A0A809SG93"/>
<protein>
    <submittedName>
        <fullName evidence="2">Ferredoxin</fullName>
    </submittedName>
</protein>
<dbReference type="Gene3D" id="3.10.20.30">
    <property type="match status" value="1"/>
</dbReference>
<gene>
    <name evidence="2" type="ORF">SFSGTM_04380</name>
</gene>
<dbReference type="InterPro" id="IPR036010">
    <property type="entry name" value="2Fe-2S_ferredoxin-like_sf"/>
</dbReference>
<dbReference type="InterPro" id="IPR001041">
    <property type="entry name" value="2Fe-2S_ferredoxin-type"/>
</dbReference>
<evidence type="ECO:0000259" key="1">
    <source>
        <dbReference type="PROSITE" id="PS51085"/>
    </source>
</evidence>
<accession>A0A809SG93</accession>
<organism evidence="2 3">
    <name type="scientific">Sulfuriferula nivalis</name>
    <dbReference type="NCBI Taxonomy" id="2675298"/>
    <lineage>
        <taxon>Bacteria</taxon>
        <taxon>Pseudomonadati</taxon>
        <taxon>Pseudomonadota</taxon>
        <taxon>Betaproteobacteria</taxon>
        <taxon>Nitrosomonadales</taxon>
        <taxon>Sulfuricellaceae</taxon>
        <taxon>Sulfuriferula</taxon>
    </lineage>
</organism>
<dbReference type="Pfam" id="PF00111">
    <property type="entry name" value="Fer2"/>
    <property type="match status" value="1"/>
</dbReference>
<proteinExistence type="predicted"/>
<dbReference type="EMBL" id="AP021881">
    <property type="protein sequence ID" value="BBO99729.1"/>
    <property type="molecule type" value="Genomic_DNA"/>
</dbReference>
<reference evidence="3" key="1">
    <citation type="submission" date="2019-11" db="EMBL/GenBank/DDBJ databases">
        <title>Isolation and characterization of a novel species in the genus Sulfuriferula.</title>
        <authorList>
            <person name="Mochizuki J."/>
            <person name="Kojima H."/>
            <person name="Fukui M."/>
        </authorList>
    </citation>
    <scope>NUCLEOTIDE SEQUENCE [LARGE SCALE GENOMIC DNA]</scope>
    <source>
        <strain evidence="3">SGTM</strain>
    </source>
</reference>
<evidence type="ECO:0000313" key="3">
    <source>
        <dbReference type="Proteomes" id="UP000463939"/>
    </source>
</evidence>
<dbReference type="PROSITE" id="PS51085">
    <property type="entry name" value="2FE2S_FER_2"/>
    <property type="match status" value="1"/>
</dbReference>
<dbReference type="GO" id="GO:0051536">
    <property type="term" value="F:iron-sulfur cluster binding"/>
    <property type="evidence" value="ECO:0007669"/>
    <property type="project" value="InterPro"/>
</dbReference>
<feature type="domain" description="2Fe-2S ferredoxin-type" evidence="1">
    <location>
        <begin position="2"/>
        <end position="95"/>
    </location>
</feature>
<dbReference type="CDD" id="cd00207">
    <property type="entry name" value="fer2"/>
    <property type="match status" value="1"/>
</dbReference>
<sequence>MAKAILTFADIGVSVTVPAGTRIIEVSEKVGAGIVYGCRESDCGTCLTEIVTGMENLSIPSPIELATLAEKKAKANMRLACQTLVLGDVTIKPGY</sequence>
<keyword evidence="3" id="KW-1185">Reference proteome</keyword>